<keyword evidence="1" id="KW-0812">Transmembrane</keyword>
<organism evidence="3 4">
    <name type="scientific">Adlercreutzia mucosicola</name>
    <dbReference type="NCBI Taxonomy" id="580026"/>
    <lineage>
        <taxon>Bacteria</taxon>
        <taxon>Bacillati</taxon>
        <taxon>Actinomycetota</taxon>
        <taxon>Coriobacteriia</taxon>
        <taxon>Eggerthellales</taxon>
        <taxon>Eggerthellaceae</taxon>
        <taxon>Adlercreutzia</taxon>
    </lineage>
</organism>
<name>A0A6N8JPH5_9ACTN</name>
<feature type="transmembrane region" description="Helical" evidence="1">
    <location>
        <begin position="74"/>
        <end position="94"/>
    </location>
</feature>
<dbReference type="GO" id="GO:0009103">
    <property type="term" value="P:lipopolysaccharide biosynthetic process"/>
    <property type="evidence" value="ECO:0007669"/>
    <property type="project" value="TreeGrafter"/>
</dbReference>
<feature type="transmembrane region" description="Helical" evidence="1">
    <location>
        <begin position="330"/>
        <end position="351"/>
    </location>
</feature>
<dbReference type="PANTHER" id="PTHR23028:SF53">
    <property type="entry name" value="ACYL_TRANSF_3 DOMAIN-CONTAINING PROTEIN"/>
    <property type="match status" value="1"/>
</dbReference>
<reference evidence="3 4" key="1">
    <citation type="submission" date="2019-12" db="EMBL/GenBank/DDBJ databases">
        <title>Microbes associate with the intestines of laboratory mice.</title>
        <authorList>
            <person name="Navarre W."/>
            <person name="Wong E."/>
        </authorList>
    </citation>
    <scope>NUCLEOTIDE SEQUENCE [LARGE SCALE GENOMIC DNA]</scope>
    <source>
        <strain evidence="3 4">NM66_B29</strain>
    </source>
</reference>
<feature type="transmembrane region" description="Helical" evidence="1">
    <location>
        <begin position="138"/>
        <end position="159"/>
    </location>
</feature>
<comment type="caution">
    <text evidence="3">The sequence shown here is derived from an EMBL/GenBank/DDBJ whole genome shotgun (WGS) entry which is preliminary data.</text>
</comment>
<accession>A0A6N8JPH5</accession>
<keyword evidence="4" id="KW-1185">Reference proteome</keyword>
<keyword evidence="1" id="KW-0472">Membrane</keyword>
<dbReference type="Pfam" id="PF01757">
    <property type="entry name" value="Acyl_transf_3"/>
    <property type="match status" value="1"/>
</dbReference>
<dbReference type="PANTHER" id="PTHR23028">
    <property type="entry name" value="ACETYLTRANSFERASE"/>
    <property type="match status" value="1"/>
</dbReference>
<dbReference type="Proteomes" id="UP000463388">
    <property type="component" value="Unassembled WGS sequence"/>
</dbReference>
<evidence type="ECO:0000256" key="1">
    <source>
        <dbReference type="SAM" id="Phobius"/>
    </source>
</evidence>
<dbReference type="EMBL" id="WSRR01000028">
    <property type="protein sequence ID" value="MVX61708.1"/>
    <property type="molecule type" value="Genomic_DNA"/>
</dbReference>
<evidence type="ECO:0000259" key="2">
    <source>
        <dbReference type="Pfam" id="PF01757"/>
    </source>
</evidence>
<evidence type="ECO:0000313" key="4">
    <source>
        <dbReference type="Proteomes" id="UP000463388"/>
    </source>
</evidence>
<keyword evidence="3" id="KW-0808">Transferase</keyword>
<feature type="transmembrane region" description="Helical" evidence="1">
    <location>
        <begin position="382"/>
        <end position="401"/>
    </location>
</feature>
<dbReference type="OrthoDB" id="3404679at2"/>
<feature type="transmembrane region" description="Helical" evidence="1">
    <location>
        <begin position="171"/>
        <end position="190"/>
    </location>
</feature>
<keyword evidence="3" id="KW-0012">Acyltransferase</keyword>
<proteinExistence type="predicted"/>
<gene>
    <name evidence="3" type="ORF">GKZ27_09640</name>
</gene>
<sequence length="533" mass="58888">MAGKGYIPALDGLRTVAVAAVVLCHLDASILPCGLLGVTIFFVLSGYLITGILIKEWNRTHTINLPHFWMNRVRRLVPAIVFLLLVVTVLTALLAPDMLTRLREDIVAALFFFSNWWFIFQDLSYFEAMGAPSPVNHFWSLAIEEQFYLILPPLLLLLFRTRVKRRTIQGGLMVLIVLSALLMFLLYDPAGDPSRVYYGTDTRVFSLLIGSLFAFIFPQARVLGHGPRGLTPRQRHWVDWCGTAAFVGIIVFMIVVNGYSPFLYSGGILLVSLLTAVVIVALVFPPSLMARVLSWQPLVWIGQRSYGIYLWHYPLLLLMNPRSFTGEIPWYVYLGEVAVIVAVAAFSYRFVENPIRHGAIGAFLKQWASHKEPIARLIARHIVPMGSAVALTVAAVAFAVVTPPATTQQNTIEGDTSSASAAAADHSWEVDSVVCVDPSEDPDAPPEKRARYTDFLLIGDSVTAAMRDKSEGGYGTFHRYFPRATLNAAVSRQLSKAKEFYDAEVAAGWDGDIVIFGLGANGAGLDRPSECYD</sequence>
<dbReference type="InterPro" id="IPR050879">
    <property type="entry name" value="Acyltransferase_3"/>
</dbReference>
<dbReference type="RefSeq" id="WP_160347008.1">
    <property type="nucleotide sequence ID" value="NZ_WSRR01000028.1"/>
</dbReference>
<feature type="transmembrane region" description="Helical" evidence="1">
    <location>
        <begin position="262"/>
        <end position="285"/>
    </location>
</feature>
<keyword evidence="1" id="KW-1133">Transmembrane helix</keyword>
<dbReference type="AlphaFoldDB" id="A0A6N8JPH5"/>
<dbReference type="GO" id="GO:0016747">
    <property type="term" value="F:acyltransferase activity, transferring groups other than amino-acyl groups"/>
    <property type="evidence" value="ECO:0007669"/>
    <property type="project" value="InterPro"/>
</dbReference>
<feature type="transmembrane region" description="Helical" evidence="1">
    <location>
        <begin position="196"/>
        <end position="217"/>
    </location>
</feature>
<feature type="domain" description="Acyltransferase 3" evidence="2">
    <location>
        <begin position="8"/>
        <end position="344"/>
    </location>
</feature>
<evidence type="ECO:0000313" key="3">
    <source>
        <dbReference type="EMBL" id="MVX61708.1"/>
    </source>
</evidence>
<dbReference type="InterPro" id="IPR002656">
    <property type="entry name" value="Acyl_transf_3_dom"/>
</dbReference>
<dbReference type="GO" id="GO:0016020">
    <property type="term" value="C:membrane"/>
    <property type="evidence" value="ECO:0007669"/>
    <property type="project" value="TreeGrafter"/>
</dbReference>
<feature type="transmembrane region" description="Helical" evidence="1">
    <location>
        <begin position="33"/>
        <end position="54"/>
    </location>
</feature>
<protein>
    <submittedName>
        <fullName evidence="3">Acyltransferase family protein</fullName>
    </submittedName>
</protein>
<feature type="transmembrane region" description="Helical" evidence="1">
    <location>
        <begin position="237"/>
        <end position="256"/>
    </location>
</feature>